<feature type="transmembrane region" description="Helical" evidence="1">
    <location>
        <begin position="160"/>
        <end position="181"/>
    </location>
</feature>
<keyword evidence="1" id="KW-0472">Membrane</keyword>
<feature type="transmembrane region" description="Helical" evidence="1">
    <location>
        <begin position="26"/>
        <end position="52"/>
    </location>
</feature>
<dbReference type="EMBL" id="LR215039">
    <property type="protein sequence ID" value="VEU76102.1"/>
    <property type="molecule type" value="Genomic_DNA"/>
</dbReference>
<keyword evidence="1" id="KW-0812">Transmembrane</keyword>
<evidence type="ECO:0000256" key="1">
    <source>
        <dbReference type="SAM" id="Phobius"/>
    </source>
</evidence>
<feature type="transmembrane region" description="Helical" evidence="1">
    <location>
        <begin position="92"/>
        <end position="116"/>
    </location>
</feature>
<dbReference type="NCBIfam" id="NF045951">
    <property type="entry name" value="MAG0110_fam"/>
    <property type="match status" value="1"/>
</dbReference>
<feature type="transmembrane region" description="Helical" evidence="1">
    <location>
        <begin position="128"/>
        <end position="148"/>
    </location>
</feature>
<name>A0A449B6C6_9BACT</name>
<evidence type="ECO:0008006" key="4">
    <source>
        <dbReference type="Google" id="ProtNLM"/>
    </source>
</evidence>
<dbReference type="KEGG" id="mcou:NCTC10179_00267"/>
<evidence type="ECO:0000313" key="2">
    <source>
        <dbReference type="EMBL" id="VEU76102.1"/>
    </source>
</evidence>
<accession>A0A449B6C6</accession>
<evidence type="ECO:0000313" key="3">
    <source>
        <dbReference type="Proteomes" id="UP000289497"/>
    </source>
</evidence>
<reference evidence="2 3" key="1">
    <citation type="submission" date="2019-01" db="EMBL/GenBank/DDBJ databases">
        <authorList>
            <consortium name="Pathogen Informatics"/>
        </authorList>
    </citation>
    <scope>NUCLEOTIDE SEQUENCE [LARGE SCALE GENOMIC DNA]</scope>
    <source>
        <strain evidence="2 3">NCTC10179</strain>
    </source>
</reference>
<dbReference type="RefSeq" id="WP_036433936.1">
    <property type="nucleotide sequence ID" value="NZ_LR215039.1"/>
</dbReference>
<protein>
    <recommendedName>
        <fullName evidence="4">Inhibitor of apoptosis-promoting Bax1</fullName>
    </recommendedName>
</protein>
<gene>
    <name evidence="2" type="ORF">NCTC10179_00267</name>
</gene>
<feature type="transmembrane region" description="Helical" evidence="1">
    <location>
        <begin position="193"/>
        <end position="214"/>
    </location>
</feature>
<feature type="transmembrane region" description="Helical" evidence="1">
    <location>
        <begin position="234"/>
        <end position="256"/>
    </location>
</feature>
<keyword evidence="1" id="KW-1133">Transmembrane helix</keyword>
<dbReference type="Proteomes" id="UP000289497">
    <property type="component" value="Chromosome"/>
</dbReference>
<organism evidence="2 3">
    <name type="scientific">Mycoplasmopsis columboralis</name>
    <dbReference type="NCBI Taxonomy" id="171282"/>
    <lineage>
        <taxon>Bacteria</taxon>
        <taxon>Bacillati</taxon>
        <taxon>Mycoplasmatota</taxon>
        <taxon>Mycoplasmoidales</taxon>
        <taxon>Metamycoplasmataceae</taxon>
        <taxon>Mycoplasmopsis</taxon>
    </lineage>
</organism>
<proteinExistence type="predicted"/>
<keyword evidence="3" id="KW-1185">Reference proteome</keyword>
<sequence>MLNNNENSKPEIVINSLNHSLFAKKYFSVAFVTFAFSLLVFFIGSLSVYFGLDALVKNGTIRPYSIYVSLIAVTIAYFIVSLIFTYKKRNGFLITSIFWIVAELFFSLIIGIGLNYGKSAGLITPTSVFIIFAIPTLIMIITGALSYFNLIDLTKIKKLLLVFAVIIIVAIIASIFTAFLLPYRSNTNRILNFAIPVLLVVFVSLATLFTWNNLIKNAEEAGSFEGSDLYRKAIISGVRLFVDFATLVYYVLSIFLRRR</sequence>
<feature type="transmembrane region" description="Helical" evidence="1">
    <location>
        <begin position="64"/>
        <end position="86"/>
    </location>
</feature>
<dbReference type="AlphaFoldDB" id="A0A449B6C6"/>